<dbReference type="EMBL" id="DF973900">
    <property type="protein sequence ID" value="GAU42126.1"/>
    <property type="molecule type" value="Genomic_DNA"/>
</dbReference>
<proteinExistence type="predicted"/>
<dbReference type="OrthoDB" id="1749595at2759"/>
<evidence type="ECO:0000313" key="5">
    <source>
        <dbReference type="Proteomes" id="UP000242715"/>
    </source>
</evidence>
<feature type="compositionally biased region" description="Gly residues" evidence="1">
    <location>
        <begin position="190"/>
        <end position="201"/>
    </location>
</feature>
<feature type="compositionally biased region" description="Low complexity" evidence="1">
    <location>
        <begin position="427"/>
        <end position="445"/>
    </location>
</feature>
<feature type="region of interest" description="Disordered" evidence="1">
    <location>
        <begin position="388"/>
        <end position="459"/>
    </location>
</feature>
<dbReference type="InterPro" id="IPR005162">
    <property type="entry name" value="Retrotrans_gag_dom"/>
</dbReference>
<evidence type="ECO:0000259" key="3">
    <source>
        <dbReference type="Pfam" id="PF07727"/>
    </source>
</evidence>
<keyword evidence="5" id="KW-1185">Reference proteome</keyword>
<dbReference type="AlphaFoldDB" id="A0A2Z6NEF5"/>
<accession>A0A2Z6NEF5</accession>
<evidence type="ECO:0000313" key="4">
    <source>
        <dbReference type="EMBL" id="GAU42126.1"/>
    </source>
</evidence>
<feature type="compositionally biased region" description="Low complexity" evidence="1">
    <location>
        <begin position="389"/>
        <end position="410"/>
    </location>
</feature>
<gene>
    <name evidence="4" type="ORF">TSUD_351000</name>
</gene>
<evidence type="ECO:0008006" key="6">
    <source>
        <dbReference type="Google" id="ProtNLM"/>
    </source>
</evidence>
<sequence length="664" mass="73287">MTMALKSKNKIHFINGALPRPNDDNRDSLAWDRCNTMLMSWLNNAVEPEISQSILWMDSALEIWLDLKERFYQGDVFRISNIQEEIFSLKQGDSNISTYFTKMKKLWQELDNFRPIPTTNCVVNCDSVVIAKMKSYRDSDQVIRFLKGLNEQYSAQERQLILPIDESKLLAVSGQTYYAGRGSSTRGRGSARGGRPSGGRGKGNKLCTHCGQTNHGNGAANNCVNIGGDDEDIPMANYDEGNNDNEQGKFFFTADQHKTLLALLQGSSSSSSHSLNHVTTNSGILCTIPITNNSDQFILDTGATDHICFDLKFFQCLKQISPISLKLPNGTLVTTSLAGTIESSSKKMIGVAEMIHGLYILKTPTVSLGQIPSTSCINNVNKTKYMLHTDIPSSTPSTSQPTPISLSTIPDTNQSISLSPLDKNPIPSTSPTLPSTSTSTNDPSPSTQPPIDNPIRKSLRISHPPGYLQDYHCNLITSTSHQSSAASSSSSQCKFPLSSFISYTHLSDAQKHYILNISTLIEPNTYEEAMCDEHWKTAINAELTALLKNKTWDLVTLPPHKKAIGCKWVFKVKLHADGTIERHKARLVAKGFTQTEGIDYTDTFSPVVKMTTVRTFLAIAASQKWPLFQLDVNTAFLHGDLNEEVYMKPPPGLPLAQPDLVCKL</sequence>
<dbReference type="Pfam" id="PF03732">
    <property type="entry name" value="Retrotrans_gag"/>
    <property type="match status" value="1"/>
</dbReference>
<feature type="domain" description="Retrotransposon gag" evidence="2">
    <location>
        <begin position="40"/>
        <end position="150"/>
    </location>
</feature>
<dbReference type="InterPro" id="IPR043502">
    <property type="entry name" value="DNA/RNA_pol_sf"/>
</dbReference>
<reference evidence="5" key="1">
    <citation type="journal article" date="2017" name="Front. Plant Sci.">
        <title>Climate Clever Clovers: New Paradigm to Reduce the Environmental Footprint of Ruminants by Breeding Low Methanogenic Forages Utilizing Haplotype Variation.</title>
        <authorList>
            <person name="Kaur P."/>
            <person name="Appels R."/>
            <person name="Bayer P.E."/>
            <person name="Keeble-Gagnere G."/>
            <person name="Wang J."/>
            <person name="Hirakawa H."/>
            <person name="Shirasawa K."/>
            <person name="Vercoe P."/>
            <person name="Stefanova K."/>
            <person name="Durmic Z."/>
            <person name="Nichols P."/>
            <person name="Revell C."/>
            <person name="Isobe S.N."/>
            <person name="Edwards D."/>
            <person name="Erskine W."/>
        </authorList>
    </citation>
    <scope>NUCLEOTIDE SEQUENCE [LARGE SCALE GENOMIC DNA]</scope>
    <source>
        <strain evidence="5">cv. Daliak</strain>
    </source>
</reference>
<name>A0A2Z6NEF5_TRISU</name>
<dbReference type="Proteomes" id="UP000242715">
    <property type="component" value="Unassembled WGS sequence"/>
</dbReference>
<protein>
    <recommendedName>
        <fullName evidence="6">Reverse transcriptase Ty1/copia-type domain-containing protein</fullName>
    </recommendedName>
</protein>
<organism evidence="4 5">
    <name type="scientific">Trifolium subterraneum</name>
    <name type="common">Subterranean clover</name>
    <dbReference type="NCBI Taxonomy" id="3900"/>
    <lineage>
        <taxon>Eukaryota</taxon>
        <taxon>Viridiplantae</taxon>
        <taxon>Streptophyta</taxon>
        <taxon>Embryophyta</taxon>
        <taxon>Tracheophyta</taxon>
        <taxon>Spermatophyta</taxon>
        <taxon>Magnoliopsida</taxon>
        <taxon>eudicotyledons</taxon>
        <taxon>Gunneridae</taxon>
        <taxon>Pentapetalae</taxon>
        <taxon>rosids</taxon>
        <taxon>fabids</taxon>
        <taxon>Fabales</taxon>
        <taxon>Fabaceae</taxon>
        <taxon>Papilionoideae</taxon>
        <taxon>50 kb inversion clade</taxon>
        <taxon>NPAAA clade</taxon>
        <taxon>Hologalegina</taxon>
        <taxon>IRL clade</taxon>
        <taxon>Trifolieae</taxon>
        <taxon>Trifolium</taxon>
    </lineage>
</organism>
<evidence type="ECO:0000256" key="1">
    <source>
        <dbReference type="SAM" id="MobiDB-lite"/>
    </source>
</evidence>
<feature type="region of interest" description="Disordered" evidence="1">
    <location>
        <begin position="181"/>
        <end position="202"/>
    </location>
</feature>
<dbReference type="PANTHER" id="PTHR37610:SF55">
    <property type="entry name" value="RETROTRANSPOSON COPIA-LIKE N-TERMINAL DOMAIN-CONTAINING PROTEIN"/>
    <property type="match status" value="1"/>
</dbReference>
<dbReference type="Pfam" id="PF07727">
    <property type="entry name" value="RVT_2"/>
    <property type="match status" value="1"/>
</dbReference>
<dbReference type="SUPFAM" id="SSF56672">
    <property type="entry name" value="DNA/RNA polymerases"/>
    <property type="match status" value="1"/>
</dbReference>
<dbReference type="InterPro" id="IPR013103">
    <property type="entry name" value="RVT_2"/>
</dbReference>
<evidence type="ECO:0000259" key="2">
    <source>
        <dbReference type="Pfam" id="PF03732"/>
    </source>
</evidence>
<dbReference type="PANTHER" id="PTHR37610">
    <property type="entry name" value="CCHC-TYPE DOMAIN-CONTAINING PROTEIN"/>
    <property type="match status" value="1"/>
</dbReference>
<feature type="domain" description="Reverse transcriptase Ty1/copia-type" evidence="3">
    <location>
        <begin position="549"/>
        <end position="664"/>
    </location>
</feature>